<protein>
    <submittedName>
        <fullName evidence="1">Acyl-CoA dehydrogenase/oxidase</fullName>
    </submittedName>
</protein>
<keyword evidence="2" id="KW-1185">Reference proteome</keyword>
<dbReference type="RefSeq" id="XP_040649491.1">
    <property type="nucleotide sequence ID" value="XM_040794241.1"/>
</dbReference>
<dbReference type="GO" id="GO:0005504">
    <property type="term" value="F:fatty acid binding"/>
    <property type="evidence" value="ECO:0007669"/>
    <property type="project" value="TreeGrafter"/>
</dbReference>
<dbReference type="GO" id="GO:0033540">
    <property type="term" value="P:fatty acid beta-oxidation using acyl-CoA oxidase"/>
    <property type="evidence" value="ECO:0007669"/>
    <property type="project" value="TreeGrafter"/>
</dbReference>
<dbReference type="OMA" id="HRSEAYN"/>
<organism evidence="1 2">
    <name type="scientific">Penicillium patulum</name>
    <name type="common">Penicillium griseofulvum</name>
    <dbReference type="NCBI Taxonomy" id="5078"/>
    <lineage>
        <taxon>Eukaryota</taxon>
        <taxon>Fungi</taxon>
        <taxon>Dikarya</taxon>
        <taxon>Ascomycota</taxon>
        <taxon>Pezizomycotina</taxon>
        <taxon>Eurotiomycetes</taxon>
        <taxon>Eurotiomycetidae</taxon>
        <taxon>Eurotiales</taxon>
        <taxon>Aspergillaceae</taxon>
        <taxon>Penicillium</taxon>
    </lineage>
</organism>
<dbReference type="OrthoDB" id="538336at2759"/>
<accession>A0A135LPQ8</accession>
<dbReference type="AlphaFoldDB" id="A0A135LPQ8"/>
<sequence length="540" mass="59335">MSIQAIKPWNVLTTEPGLTIDDILSLTPKFWQSHMDPIIIRDTVAHVLFSIQFNLVAGTIAPYVMKRPDLRPVMEKILNFDVSACFMLNEVGHGCDAKNLETTATLQSDGSFILHTPTPGAAKFMPPSMPIAGIPRIAVVFARLMVGGDDRGIRPFIVSLGDGRKMCKGVTSTLLPPIACGRTLDHSITSFNQVRLQPTAMLGSPRKPANMRIQFLIAINRLGFGTLALSLATIPGLKCAALIVGKYSFRRMICDVQGSPKPIASFRTQQLPILHALAESAVMEAFANWITAEFSDTSVDFAVRHGFAVIFKGAVMQHTQKSLSNLLERCGAQGVFVHNQLVEMEAQNRCNGIAEGEILVLCIRLATEILLGRYEIPKAINPNSLIAKHEEGYIAELLKLQAGIHEGHRSEAYNNHMLPHCRPMILAIGHRMAYEAAVNAGVDSDLLALYEAGVVKTDSSWYVENMGLKRADQFEMERKAADALVPRMGELLDSLDTLDPYLAAPILSAERWETFVADCETIEGDASFEIFEGRDVRPNL</sequence>
<dbReference type="InterPro" id="IPR046373">
    <property type="entry name" value="Acyl-CoA_Oxase/DH_mid-dom_sf"/>
</dbReference>
<reference evidence="1 2" key="1">
    <citation type="journal article" date="2016" name="BMC Genomics">
        <title>Genome sequencing and secondary metabolism of the postharvest pathogen Penicillium griseofulvum.</title>
        <authorList>
            <person name="Banani H."/>
            <person name="Marcet-Houben M."/>
            <person name="Ballester A.R."/>
            <person name="Abbruscato P."/>
            <person name="Gonzalez-Candelas L."/>
            <person name="Gabaldon T."/>
            <person name="Spadaro D."/>
        </authorList>
    </citation>
    <scope>NUCLEOTIDE SEQUENCE [LARGE SCALE GENOMIC DNA]</scope>
    <source>
        <strain evidence="1 2">PG3</strain>
    </source>
</reference>
<dbReference type="Gene3D" id="1.20.140.10">
    <property type="entry name" value="Butyryl-CoA Dehydrogenase, subunit A, domain 3"/>
    <property type="match status" value="1"/>
</dbReference>
<dbReference type="InterPro" id="IPR012258">
    <property type="entry name" value="Acyl-CoA_oxidase"/>
</dbReference>
<dbReference type="InterPro" id="IPR009100">
    <property type="entry name" value="AcylCoA_DH/oxidase_NM_dom_sf"/>
</dbReference>
<dbReference type="Proteomes" id="UP000070168">
    <property type="component" value="Unassembled WGS sequence"/>
</dbReference>
<name>A0A135LPQ8_PENPA</name>
<dbReference type="GO" id="GO:0071949">
    <property type="term" value="F:FAD binding"/>
    <property type="evidence" value="ECO:0007669"/>
    <property type="project" value="InterPro"/>
</dbReference>
<dbReference type="EMBL" id="LHQR01000044">
    <property type="protein sequence ID" value="KXG50955.1"/>
    <property type="molecule type" value="Genomic_DNA"/>
</dbReference>
<evidence type="ECO:0000313" key="1">
    <source>
        <dbReference type="EMBL" id="KXG50955.1"/>
    </source>
</evidence>
<gene>
    <name evidence="1" type="ORF">PGRI_065270</name>
</gene>
<dbReference type="PANTHER" id="PTHR10909:SF382">
    <property type="entry name" value="ACYL-COENZYME A OXIDASE"/>
    <property type="match status" value="1"/>
</dbReference>
<dbReference type="GO" id="GO:0003997">
    <property type="term" value="F:acyl-CoA oxidase activity"/>
    <property type="evidence" value="ECO:0007669"/>
    <property type="project" value="InterPro"/>
</dbReference>
<evidence type="ECO:0000313" key="2">
    <source>
        <dbReference type="Proteomes" id="UP000070168"/>
    </source>
</evidence>
<dbReference type="SUPFAM" id="SSF56645">
    <property type="entry name" value="Acyl-CoA dehydrogenase NM domain-like"/>
    <property type="match status" value="1"/>
</dbReference>
<dbReference type="Gene3D" id="2.40.110.10">
    <property type="entry name" value="Butyryl-CoA Dehydrogenase, subunit A, domain 2"/>
    <property type="match status" value="1"/>
</dbReference>
<dbReference type="SUPFAM" id="SSF47203">
    <property type="entry name" value="Acyl-CoA dehydrogenase C-terminal domain-like"/>
    <property type="match status" value="1"/>
</dbReference>
<dbReference type="GeneID" id="63709541"/>
<dbReference type="STRING" id="5078.A0A135LPQ8"/>
<dbReference type="GO" id="GO:0005777">
    <property type="term" value="C:peroxisome"/>
    <property type="evidence" value="ECO:0007669"/>
    <property type="project" value="InterPro"/>
</dbReference>
<dbReference type="GO" id="GO:0055088">
    <property type="term" value="P:lipid homeostasis"/>
    <property type="evidence" value="ECO:0007669"/>
    <property type="project" value="TreeGrafter"/>
</dbReference>
<comment type="caution">
    <text evidence="1">The sequence shown here is derived from an EMBL/GenBank/DDBJ whole genome shotgun (WGS) entry which is preliminary data.</text>
</comment>
<dbReference type="PANTHER" id="PTHR10909">
    <property type="entry name" value="ELECTRON TRANSPORT OXIDOREDUCTASE"/>
    <property type="match status" value="1"/>
</dbReference>
<dbReference type="InterPro" id="IPR036250">
    <property type="entry name" value="AcylCo_DH-like_C"/>
</dbReference>
<proteinExistence type="predicted"/>